<gene>
    <name evidence="5" type="primary">SWD1</name>
    <name evidence="5" type="ORF">HK100_002539</name>
</gene>
<name>A0AAD5T180_9FUNG</name>
<reference evidence="5" key="1">
    <citation type="submission" date="2020-05" db="EMBL/GenBank/DDBJ databases">
        <title>Phylogenomic resolution of chytrid fungi.</title>
        <authorList>
            <person name="Stajich J.E."/>
            <person name="Amses K."/>
            <person name="Simmons R."/>
            <person name="Seto K."/>
            <person name="Myers J."/>
            <person name="Bonds A."/>
            <person name="Quandt C.A."/>
            <person name="Barry K."/>
            <person name="Liu P."/>
            <person name="Grigoriev I."/>
            <person name="Longcore J.E."/>
            <person name="James T.Y."/>
        </authorList>
    </citation>
    <scope>NUCLEOTIDE SEQUENCE</scope>
    <source>
        <strain evidence="5">JEL0513</strain>
    </source>
</reference>
<comment type="subcellular location">
    <subcellularLocation>
        <location evidence="1">Nucleus</location>
    </subcellularLocation>
</comment>
<dbReference type="GO" id="GO:0048188">
    <property type="term" value="C:Set1C/COMPASS complex"/>
    <property type="evidence" value="ECO:0007669"/>
    <property type="project" value="InterPro"/>
</dbReference>
<evidence type="ECO:0000256" key="2">
    <source>
        <dbReference type="ARBA" id="ARBA00022574"/>
    </source>
</evidence>
<dbReference type="InterPro" id="IPR036322">
    <property type="entry name" value="WD40_repeat_dom_sf"/>
</dbReference>
<dbReference type="SMART" id="SM00320">
    <property type="entry name" value="WD40"/>
    <property type="match status" value="4"/>
</dbReference>
<sequence>MNLEISDTRTDYPETISYSVPHDVGNTAVARWTPDGALFAVGASSDGTIAIIDTATKSIAHSLVGHVAPVTALCWWNTAADDRSRLLVSASRDWTCAVWRVCFDSIVKVSVIHFESPVLAATTLENQHVTISSPYQKTPLRFVAVCMNAAPVLVCLEETGSGGAYVQTLRTTLVDDGSTDSASTVAEFVQTAAVATVNYRGSRALGFEAAKAARCLVFVGTVKGVVSVVDVETRQILSSFRPSGTAAIKGFQFSPNGEFLAVNSADKTLRCYHTANIMNNSSATAAPATSSSAKRIVTVIEPDYKFFDSIDQNRWITCAFSSPDAKYFIGGSSVKNVHKIYIWERETGALAKFLELPKEMASEAADSFECIDKLAQCVDR</sequence>
<evidence type="ECO:0000313" key="6">
    <source>
        <dbReference type="Proteomes" id="UP001211907"/>
    </source>
</evidence>
<protein>
    <submittedName>
        <fullName evidence="5">Chromatin binding protein</fullName>
    </submittedName>
</protein>
<dbReference type="InterPro" id="IPR037850">
    <property type="entry name" value="RBBP5/Swd1"/>
</dbReference>
<dbReference type="Proteomes" id="UP001211907">
    <property type="component" value="Unassembled WGS sequence"/>
</dbReference>
<dbReference type="SUPFAM" id="SSF50978">
    <property type="entry name" value="WD40 repeat-like"/>
    <property type="match status" value="1"/>
</dbReference>
<dbReference type="EMBL" id="JADGJH010001593">
    <property type="protein sequence ID" value="KAJ3111850.1"/>
    <property type="molecule type" value="Genomic_DNA"/>
</dbReference>
<dbReference type="PANTHER" id="PTHR44040:SF1">
    <property type="entry name" value="RETINOBLASTOMA-BINDING PROTEIN 5"/>
    <property type="match status" value="1"/>
</dbReference>
<evidence type="ECO:0000313" key="5">
    <source>
        <dbReference type="EMBL" id="KAJ3111850.1"/>
    </source>
</evidence>
<dbReference type="Pfam" id="PF00400">
    <property type="entry name" value="WD40"/>
    <property type="match status" value="3"/>
</dbReference>
<accession>A0AAD5T180</accession>
<keyword evidence="6" id="KW-1185">Reference proteome</keyword>
<dbReference type="PANTHER" id="PTHR44040">
    <property type="entry name" value="RETINOBLASTOMA-BINDING PROTEIN 5"/>
    <property type="match status" value="1"/>
</dbReference>
<dbReference type="AlphaFoldDB" id="A0AAD5T180"/>
<keyword evidence="4" id="KW-0539">Nucleus</keyword>
<keyword evidence="2" id="KW-0853">WD repeat</keyword>
<evidence type="ECO:0000256" key="3">
    <source>
        <dbReference type="ARBA" id="ARBA00022737"/>
    </source>
</evidence>
<dbReference type="Gene3D" id="2.130.10.10">
    <property type="entry name" value="YVTN repeat-like/Quinoprotein amine dehydrogenase"/>
    <property type="match status" value="2"/>
</dbReference>
<evidence type="ECO:0000256" key="4">
    <source>
        <dbReference type="ARBA" id="ARBA00023242"/>
    </source>
</evidence>
<keyword evidence="3" id="KW-0677">Repeat</keyword>
<comment type="caution">
    <text evidence="5">The sequence shown here is derived from an EMBL/GenBank/DDBJ whole genome shotgun (WGS) entry which is preliminary data.</text>
</comment>
<evidence type="ECO:0000256" key="1">
    <source>
        <dbReference type="ARBA" id="ARBA00004123"/>
    </source>
</evidence>
<dbReference type="InterPro" id="IPR015943">
    <property type="entry name" value="WD40/YVTN_repeat-like_dom_sf"/>
</dbReference>
<proteinExistence type="predicted"/>
<organism evidence="5 6">
    <name type="scientific">Physocladia obscura</name>
    <dbReference type="NCBI Taxonomy" id="109957"/>
    <lineage>
        <taxon>Eukaryota</taxon>
        <taxon>Fungi</taxon>
        <taxon>Fungi incertae sedis</taxon>
        <taxon>Chytridiomycota</taxon>
        <taxon>Chytridiomycota incertae sedis</taxon>
        <taxon>Chytridiomycetes</taxon>
        <taxon>Chytridiales</taxon>
        <taxon>Chytriomycetaceae</taxon>
        <taxon>Physocladia</taxon>
    </lineage>
</organism>
<dbReference type="InterPro" id="IPR001680">
    <property type="entry name" value="WD40_rpt"/>
</dbReference>